<organism evidence="1 2">
    <name type="scientific">Bradyrhizobium cosmicum</name>
    <dbReference type="NCBI Taxonomy" id="1404864"/>
    <lineage>
        <taxon>Bacteria</taxon>
        <taxon>Pseudomonadati</taxon>
        <taxon>Pseudomonadota</taxon>
        <taxon>Alphaproteobacteria</taxon>
        <taxon>Hyphomicrobiales</taxon>
        <taxon>Nitrobacteraceae</taxon>
        <taxon>Bradyrhizobium</taxon>
    </lineage>
</organism>
<evidence type="ECO:0000313" key="1">
    <source>
        <dbReference type="EMBL" id="BAL74981.1"/>
    </source>
</evidence>
<keyword evidence="2" id="KW-1185">Reference proteome</keyword>
<sequence>MFNVRVCRGRGPDIENAHPLPTGAERFYEVMSDETTATGNQDESHAEGCCFASRIIGLKGNWSEEAPESRQGHGGNPAQ</sequence>
<protein>
    <submittedName>
        <fullName evidence="1">Uncharacterized protein</fullName>
    </submittedName>
</protein>
<name>A0AAI8QB53_9BRAD</name>
<dbReference type="Proteomes" id="UP000007886">
    <property type="component" value="Chromosome"/>
</dbReference>
<accession>A0AAI8QB53</accession>
<dbReference type="EMBL" id="AP012279">
    <property type="protein sequence ID" value="BAL74981.1"/>
    <property type="molecule type" value="Genomic_DNA"/>
</dbReference>
<evidence type="ECO:0000313" key="2">
    <source>
        <dbReference type="Proteomes" id="UP000007886"/>
    </source>
</evidence>
<gene>
    <name evidence="1" type="ORF">S23_17650</name>
</gene>
<dbReference type="KEGG" id="brs:S23_17650"/>
<dbReference type="AlphaFoldDB" id="A0AAI8QB53"/>
<reference evidence="1 2" key="1">
    <citation type="journal article" date="2012" name="Microbes Environ.">
        <title>Complete genome sequence of Bradyrhizobium sp. S23321: insights into symbiosis evolution in soil oligotrophs.</title>
        <authorList>
            <person name="Okubo T."/>
            <person name="Tsukui T."/>
            <person name="Maita H."/>
            <person name="Okamoto S."/>
            <person name="Oshima K."/>
            <person name="Fujisawa T."/>
            <person name="Saito A."/>
            <person name="Futamata H."/>
            <person name="Hattori R."/>
            <person name="Shimomura Y."/>
            <person name="Haruta S."/>
            <person name="Morimoto S."/>
            <person name="Wang Y."/>
            <person name="Sakai Y."/>
            <person name="Hattori M."/>
            <person name="Aizawa S."/>
            <person name="Nagashima K.V.P."/>
            <person name="Masuda S."/>
            <person name="Hattori T."/>
            <person name="Yamashita A."/>
            <person name="Bao Z."/>
            <person name="Hayatsu M."/>
            <person name="Kajiya-Kanegae H."/>
            <person name="Yoshinaga I."/>
            <person name="Sakamoto K."/>
            <person name="Toyota K."/>
            <person name="Nakao M."/>
            <person name="Kohara M."/>
            <person name="Anda M."/>
            <person name="Niwa R."/>
            <person name="Jung-Hwan P."/>
            <person name="Sameshima-Saito R."/>
            <person name="Tokuda S."/>
            <person name="Yamamoto S."/>
            <person name="Yamamoto S."/>
            <person name="Yokoyama T."/>
            <person name="Akutsu T."/>
            <person name="Nakamura Y."/>
            <person name="Nakahira-Yanaka Y."/>
            <person name="Takada Hoshino Y."/>
            <person name="Hirakawa H."/>
            <person name="Mitsui H."/>
            <person name="Terasawa K."/>
            <person name="Itakura M."/>
            <person name="Sato S."/>
            <person name="Ikeda-Ohtsubo W."/>
            <person name="Sakakura N."/>
            <person name="Kaminuma E."/>
            <person name="Minamisawa K."/>
        </authorList>
    </citation>
    <scope>NUCLEOTIDE SEQUENCE [LARGE SCALE GENOMIC DNA]</scope>
    <source>
        <strain evidence="1 2">S23321</strain>
    </source>
</reference>
<proteinExistence type="predicted"/>